<feature type="region of interest" description="Disordered" evidence="1">
    <location>
        <begin position="347"/>
        <end position="411"/>
    </location>
</feature>
<name>A0A1G4IQL1_9SACH</name>
<gene>
    <name evidence="3" type="ORF">LAME_0A07074G</name>
</gene>
<reference evidence="4" key="1">
    <citation type="submission" date="2016-03" db="EMBL/GenBank/DDBJ databases">
        <authorList>
            <person name="Devillers Hugo."/>
        </authorList>
    </citation>
    <scope>NUCLEOTIDE SEQUENCE [LARGE SCALE GENOMIC DNA]</scope>
</reference>
<dbReference type="OrthoDB" id="4036644at2759"/>
<feature type="region of interest" description="Disordered" evidence="1">
    <location>
        <begin position="254"/>
        <end position="326"/>
    </location>
</feature>
<feature type="compositionally biased region" description="Low complexity" evidence="1">
    <location>
        <begin position="266"/>
        <end position="324"/>
    </location>
</feature>
<feature type="region of interest" description="Disordered" evidence="1">
    <location>
        <begin position="120"/>
        <end position="143"/>
    </location>
</feature>
<dbReference type="EMBL" id="LT598483">
    <property type="protein sequence ID" value="SCU79068.1"/>
    <property type="molecule type" value="Genomic_DNA"/>
</dbReference>
<keyword evidence="4" id="KW-1185">Reference proteome</keyword>
<dbReference type="InterPro" id="IPR001005">
    <property type="entry name" value="SANT/Myb"/>
</dbReference>
<evidence type="ECO:0000256" key="1">
    <source>
        <dbReference type="SAM" id="MobiDB-lite"/>
    </source>
</evidence>
<evidence type="ECO:0000313" key="4">
    <source>
        <dbReference type="Proteomes" id="UP000191144"/>
    </source>
</evidence>
<feature type="compositionally biased region" description="Pro residues" evidence="1">
    <location>
        <begin position="364"/>
        <end position="377"/>
    </location>
</feature>
<evidence type="ECO:0000313" key="3">
    <source>
        <dbReference type="EMBL" id="SCU79068.1"/>
    </source>
</evidence>
<sequence length="411" mass="45023">MNSALMRRPGRTIWRNEQDVLLVSLLTEYRSLLNGGDVGVRQHSARTRKQFWDLIARELTVRYHVVRNPRQCKDRFRLLYTRGIRNMHNGVDPQTGVDALCLELNRIFYLDLRNNIALAQDRPDNEQPMSSGAGDDGEYKDRDEVDDTCDEITLNDHSRTHSCSQSRLSQELPHNSTHILADPGLDVPAVPLLAHPSAELPLPQAPPAPFAPDYQDPQIQMLMDQVLMLDQQVADLYARLDELGHNTDRRFARVLDSERARDPNPSSSSSATTAAAASVDTGTRTRTRTRPSAATSTSTTTTTTTAAGTTTTTTANNTPETSPTVLVHPQSVPQFQRHYEQSLASAFRPAFPPPVPHHVTSQPSPSPPPPPPPPPPLSSSAQPASRQGPGSSASPNLGSESQSTTHPNSLS</sequence>
<feature type="domain" description="Myb-like" evidence="2">
    <location>
        <begin position="11"/>
        <end position="80"/>
    </location>
</feature>
<organism evidence="3 4">
    <name type="scientific">Lachancea meyersii CBS 8951</name>
    <dbReference type="NCBI Taxonomy" id="1266667"/>
    <lineage>
        <taxon>Eukaryota</taxon>
        <taxon>Fungi</taxon>
        <taxon>Dikarya</taxon>
        <taxon>Ascomycota</taxon>
        <taxon>Saccharomycotina</taxon>
        <taxon>Saccharomycetes</taxon>
        <taxon>Saccharomycetales</taxon>
        <taxon>Saccharomycetaceae</taxon>
        <taxon>Lachancea</taxon>
    </lineage>
</organism>
<accession>A0A1G4IQL1</accession>
<feature type="compositionally biased region" description="Polar residues" evidence="1">
    <location>
        <begin position="388"/>
        <end position="411"/>
    </location>
</feature>
<evidence type="ECO:0000259" key="2">
    <source>
        <dbReference type="PROSITE" id="PS50090"/>
    </source>
</evidence>
<dbReference type="AlphaFoldDB" id="A0A1G4IQL1"/>
<proteinExistence type="predicted"/>
<protein>
    <submittedName>
        <fullName evidence="3">LAME_0A07074g1_1</fullName>
    </submittedName>
</protein>
<dbReference type="Proteomes" id="UP000191144">
    <property type="component" value="Chromosome A"/>
</dbReference>
<dbReference type="PROSITE" id="PS50090">
    <property type="entry name" value="MYB_LIKE"/>
    <property type="match status" value="1"/>
</dbReference>